<reference evidence="1 2" key="1">
    <citation type="submission" date="2023-07" db="EMBL/GenBank/DDBJ databases">
        <title>Sorghum-associated microbial communities from plants grown in Nebraska, USA.</title>
        <authorList>
            <person name="Schachtman D."/>
        </authorList>
    </citation>
    <scope>NUCLEOTIDE SEQUENCE [LARGE SCALE GENOMIC DNA]</scope>
    <source>
        <strain evidence="1 2">4138</strain>
    </source>
</reference>
<sequence length="129" mass="14288">MMRAVLIEGFMPKPMLRLLVLMLIMLNHAVSACESIIMHLPQEDHPFSLFDNSSHSEHQHCAMQESAEDAAGHEAEHNDNHHPTHAHVACYIAELYSVSADPVVHKASGLAQYAMITTSYTPLVPPPNL</sequence>
<evidence type="ECO:0008006" key="3">
    <source>
        <dbReference type="Google" id="ProtNLM"/>
    </source>
</evidence>
<gene>
    <name evidence="1" type="ORF">J2W69_003047</name>
</gene>
<name>A0ABU1W299_9GAMM</name>
<comment type="caution">
    <text evidence="1">The sequence shown here is derived from an EMBL/GenBank/DDBJ whole genome shotgun (WGS) entry which is preliminary data.</text>
</comment>
<dbReference type="PROSITE" id="PS51257">
    <property type="entry name" value="PROKAR_LIPOPROTEIN"/>
    <property type="match status" value="1"/>
</dbReference>
<proteinExistence type="predicted"/>
<dbReference type="EMBL" id="JAVDWR010000012">
    <property type="protein sequence ID" value="MDR7122090.1"/>
    <property type="molecule type" value="Genomic_DNA"/>
</dbReference>
<dbReference type="Proteomes" id="UP001257909">
    <property type="component" value="Unassembled WGS sequence"/>
</dbReference>
<keyword evidence="2" id="KW-1185">Reference proteome</keyword>
<organism evidence="1 2">
    <name type="scientific">Rheinheimera soli</name>
    <dbReference type="NCBI Taxonomy" id="443616"/>
    <lineage>
        <taxon>Bacteria</taxon>
        <taxon>Pseudomonadati</taxon>
        <taxon>Pseudomonadota</taxon>
        <taxon>Gammaproteobacteria</taxon>
        <taxon>Chromatiales</taxon>
        <taxon>Chromatiaceae</taxon>
        <taxon>Rheinheimera</taxon>
    </lineage>
</organism>
<protein>
    <recommendedName>
        <fullName evidence="3">Cobalt transporter</fullName>
    </recommendedName>
</protein>
<accession>A0ABU1W299</accession>
<evidence type="ECO:0000313" key="2">
    <source>
        <dbReference type="Proteomes" id="UP001257909"/>
    </source>
</evidence>
<evidence type="ECO:0000313" key="1">
    <source>
        <dbReference type="EMBL" id="MDR7122090.1"/>
    </source>
</evidence>
<dbReference type="RefSeq" id="WP_310279974.1">
    <property type="nucleotide sequence ID" value="NZ_JAVDWR010000012.1"/>
</dbReference>